<evidence type="ECO:0000313" key="1">
    <source>
        <dbReference type="EMBL" id="TKR61870.1"/>
    </source>
</evidence>
<evidence type="ECO:0000313" key="2">
    <source>
        <dbReference type="Proteomes" id="UP000298663"/>
    </source>
</evidence>
<name>A0A4U5LZT6_STECR</name>
<reference evidence="1 2" key="2">
    <citation type="journal article" date="2019" name="G3 (Bethesda)">
        <title>Hybrid Assembly of the Genome of the Entomopathogenic Nematode Steinernema carpocapsae Identifies the X-Chromosome.</title>
        <authorList>
            <person name="Serra L."/>
            <person name="Macchietto M."/>
            <person name="Macias-Munoz A."/>
            <person name="McGill C.J."/>
            <person name="Rodriguez I.M."/>
            <person name="Rodriguez B."/>
            <person name="Murad R."/>
            <person name="Mortazavi A."/>
        </authorList>
    </citation>
    <scope>NUCLEOTIDE SEQUENCE [LARGE SCALE GENOMIC DNA]</scope>
    <source>
        <strain evidence="1 2">ALL</strain>
    </source>
</reference>
<reference evidence="1 2" key="1">
    <citation type="journal article" date="2015" name="Genome Biol.">
        <title>Comparative genomics of Steinernema reveals deeply conserved gene regulatory networks.</title>
        <authorList>
            <person name="Dillman A.R."/>
            <person name="Macchietto M."/>
            <person name="Porter C.F."/>
            <person name="Rogers A."/>
            <person name="Williams B."/>
            <person name="Antoshechkin I."/>
            <person name="Lee M.M."/>
            <person name="Goodwin Z."/>
            <person name="Lu X."/>
            <person name="Lewis E.E."/>
            <person name="Goodrich-Blair H."/>
            <person name="Stock S.P."/>
            <person name="Adams B.J."/>
            <person name="Sternberg P.W."/>
            <person name="Mortazavi A."/>
        </authorList>
    </citation>
    <scope>NUCLEOTIDE SEQUENCE [LARGE SCALE GENOMIC DNA]</scope>
    <source>
        <strain evidence="1 2">ALL</strain>
    </source>
</reference>
<organism evidence="1 2">
    <name type="scientific">Steinernema carpocapsae</name>
    <name type="common">Entomopathogenic nematode</name>
    <dbReference type="NCBI Taxonomy" id="34508"/>
    <lineage>
        <taxon>Eukaryota</taxon>
        <taxon>Metazoa</taxon>
        <taxon>Ecdysozoa</taxon>
        <taxon>Nematoda</taxon>
        <taxon>Chromadorea</taxon>
        <taxon>Rhabditida</taxon>
        <taxon>Tylenchina</taxon>
        <taxon>Panagrolaimomorpha</taxon>
        <taxon>Strongyloidoidea</taxon>
        <taxon>Steinernematidae</taxon>
        <taxon>Steinernema</taxon>
    </lineage>
</organism>
<gene>
    <name evidence="1" type="ORF">L596_028923</name>
</gene>
<comment type="caution">
    <text evidence="1">The sequence shown here is derived from an EMBL/GenBank/DDBJ whole genome shotgun (WGS) entry which is preliminary data.</text>
</comment>
<proteinExistence type="predicted"/>
<dbReference type="Proteomes" id="UP000298663">
    <property type="component" value="Unassembled WGS sequence"/>
</dbReference>
<dbReference type="AlphaFoldDB" id="A0A4U5LZT6"/>
<accession>A0A4U5LZT6</accession>
<keyword evidence="2" id="KW-1185">Reference proteome</keyword>
<sequence>MGRENSITEKSTRRFHELNGEFESVKSKIEADGLRLRRALKMENYLRNELQEEIKYSQALQQGDRELYGTGQLYAHFEDVLESAELLCASGGRIPGISDVRTLARKVALRLIKEFTEFRFANPIPENLKQKVAALLGNVKVKDD</sequence>
<dbReference type="EMBL" id="AZBU02000011">
    <property type="protein sequence ID" value="TKR61870.1"/>
    <property type="molecule type" value="Genomic_DNA"/>
</dbReference>
<protein>
    <submittedName>
        <fullName evidence="1">Uncharacterized protein</fullName>
    </submittedName>
</protein>